<dbReference type="HOGENOM" id="CLU_026673_11_0_9"/>
<dbReference type="eggNOG" id="COG1063">
    <property type="taxonomic scope" value="Bacteria"/>
</dbReference>
<dbReference type="OrthoDB" id="9770238at2"/>
<feature type="domain" description="Alcohol dehydrogenase-like C-terminal" evidence="2">
    <location>
        <begin position="170"/>
        <end position="285"/>
    </location>
</feature>
<evidence type="ECO:0000256" key="1">
    <source>
        <dbReference type="ARBA" id="ARBA00023002"/>
    </source>
</evidence>
<evidence type="ECO:0000259" key="3">
    <source>
        <dbReference type="Pfam" id="PF08240"/>
    </source>
</evidence>
<feature type="domain" description="Alcohol dehydrogenase-like N-terminal" evidence="3">
    <location>
        <begin position="27"/>
        <end position="132"/>
    </location>
</feature>
<dbReference type="Gene3D" id="3.90.180.10">
    <property type="entry name" value="Medium-chain alcohol dehydrogenases, catalytic domain"/>
    <property type="match status" value="1"/>
</dbReference>
<dbReference type="InterPro" id="IPR036291">
    <property type="entry name" value="NAD(P)-bd_dom_sf"/>
</dbReference>
<dbReference type="RefSeq" id="WP_009766356.1">
    <property type="nucleotide sequence ID" value="NZ_GL982997.1"/>
</dbReference>
<dbReference type="Pfam" id="PF00107">
    <property type="entry name" value="ADH_zinc_N"/>
    <property type="match status" value="1"/>
</dbReference>
<accession>F9DRQ9</accession>
<dbReference type="GO" id="GO:0008743">
    <property type="term" value="F:L-threonine 3-dehydrogenase activity"/>
    <property type="evidence" value="ECO:0007669"/>
    <property type="project" value="UniProtKB-EC"/>
</dbReference>
<dbReference type="InterPro" id="IPR011032">
    <property type="entry name" value="GroES-like_sf"/>
</dbReference>
<proteinExistence type="predicted"/>
<protein>
    <submittedName>
        <fullName evidence="4">L-threonine 3-dehydrogenase</fullName>
        <ecNumber evidence="4">1.1.1.103</ecNumber>
    </submittedName>
</protein>
<sequence length="327" mass="35794">MKTMKAAVYEGPRNIKATEVDRPEEKEGWALVKVDYCGICGTDMNIYAGTHPRAYTPLIIGHEFTGTIIEHSDIPFGTQVIAFPLLCCGKCEPCRSGKKHICEELGLFGIDEAGGMAEYVLVPEDDILPLPEGISPRKGALIEPLAVAVHAVRIANIKLGDRAVVFGAGPIGICVAATLKLNGIQQVSIVEVNEFRKQLAKELGFPVVENAKDLLASDIVFDCAAHPAVANQLIRSAKPGGEIILVGTYKFPEKLDLQGLTFKELSVKGARVYTKQDYEIAISLLFREFDFEKIITHEFLITEVDQAFELASSQEDSMKILISFENN</sequence>
<organism evidence="4 5">
    <name type="scientific">Sporosarcina newyorkensis 2681</name>
    <dbReference type="NCBI Taxonomy" id="1027292"/>
    <lineage>
        <taxon>Bacteria</taxon>
        <taxon>Bacillati</taxon>
        <taxon>Bacillota</taxon>
        <taxon>Bacilli</taxon>
        <taxon>Bacillales</taxon>
        <taxon>Caryophanaceae</taxon>
        <taxon>Sporosarcina</taxon>
    </lineage>
</organism>
<comment type="caution">
    <text evidence="4">The sequence shown here is derived from an EMBL/GenBank/DDBJ whole genome shotgun (WGS) entry which is preliminary data.</text>
</comment>
<dbReference type="InterPro" id="IPR050129">
    <property type="entry name" value="Zn_alcohol_dh"/>
</dbReference>
<dbReference type="EMBL" id="AFPZ01000040">
    <property type="protein sequence ID" value="EGQ26562.1"/>
    <property type="molecule type" value="Genomic_DNA"/>
</dbReference>
<dbReference type="InterPro" id="IPR013154">
    <property type="entry name" value="ADH-like_N"/>
</dbReference>
<dbReference type="Pfam" id="PF08240">
    <property type="entry name" value="ADH_N"/>
    <property type="match status" value="1"/>
</dbReference>
<evidence type="ECO:0000259" key="2">
    <source>
        <dbReference type="Pfam" id="PF00107"/>
    </source>
</evidence>
<dbReference type="InterPro" id="IPR013149">
    <property type="entry name" value="ADH-like_C"/>
</dbReference>
<dbReference type="SUPFAM" id="SSF50129">
    <property type="entry name" value="GroES-like"/>
    <property type="match status" value="1"/>
</dbReference>
<dbReference type="Gene3D" id="3.40.50.720">
    <property type="entry name" value="NAD(P)-binding Rossmann-like Domain"/>
    <property type="match status" value="1"/>
</dbReference>
<dbReference type="PANTHER" id="PTHR43401:SF2">
    <property type="entry name" value="L-THREONINE 3-DEHYDROGENASE"/>
    <property type="match status" value="1"/>
</dbReference>
<dbReference type="SUPFAM" id="SSF51735">
    <property type="entry name" value="NAD(P)-binding Rossmann-fold domains"/>
    <property type="match status" value="1"/>
</dbReference>
<evidence type="ECO:0000313" key="4">
    <source>
        <dbReference type="EMBL" id="EGQ26562.1"/>
    </source>
</evidence>
<evidence type="ECO:0000313" key="5">
    <source>
        <dbReference type="Proteomes" id="UP000005316"/>
    </source>
</evidence>
<dbReference type="PANTHER" id="PTHR43401">
    <property type="entry name" value="L-THREONINE 3-DEHYDROGENASE"/>
    <property type="match status" value="1"/>
</dbReference>
<reference evidence="4 5" key="1">
    <citation type="submission" date="2011-04" db="EMBL/GenBank/DDBJ databases">
        <authorList>
            <person name="Muzny D."/>
            <person name="Qin X."/>
            <person name="Deng J."/>
            <person name="Jiang H."/>
            <person name="Liu Y."/>
            <person name="Qu J."/>
            <person name="Song X.-Z."/>
            <person name="Zhang L."/>
            <person name="Thornton R."/>
            <person name="Coyle M."/>
            <person name="Francisco L."/>
            <person name="Jackson L."/>
            <person name="Javaid M."/>
            <person name="Korchina V."/>
            <person name="Kovar C."/>
            <person name="Mata R."/>
            <person name="Mathew T."/>
            <person name="Ngo R."/>
            <person name="Nguyen L."/>
            <person name="Nguyen N."/>
            <person name="Okwuonu G."/>
            <person name="Ongeri F."/>
            <person name="Pham C."/>
            <person name="Simmons D."/>
            <person name="Wilczek-Boney K."/>
            <person name="Hale W."/>
            <person name="Jakkamsetti A."/>
            <person name="Pham P."/>
            <person name="Ruth R."/>
            <person name="San Lucas F."/>
            <person name="Warren J."/>
            <person name="Zhang J."/>
            <person name="Zhao Z."/>
            <person name="Zhou C."/>
            <person name="Zhu D."/>
            <person name="Lee S."/>
            <person name="Bess C."/>
            <person name="Blankenburg K."/>
            <person name="Forbes L."/>
            <person name="Fu Q."/>
            <person name="Gubbala S."/>
            <person name="Hirani K."/>
            <person name="Jayaseelan J.C."/>
            <person name="Lara F."/>
            <person name="Munidasa M."/>
            <person name="Palculict T."/>
            <person name="Patil S."/>
            <person name="Pu L.-L."/>
            <person name="Saada N."/>
            <person name="Tang L."/>
            <person name="Weissenberger G."/>
            <person name="Zhu Y."/>
            <person name="Hemphill L."/>
            <person name="Shang Y."/>
            <person name="Youmans B."/>
            <person name="Ayvaz T."/>
            <person name="Ross M."/>
            <person name="Santibanez J."/>
            <person name="Aqrawi P."/>
            <person name="Gross S."/>
            <person name="Joshi V."/>
            <person name="Fowler G."/>
            <person name="Nazareth L."/>
            <person name="Reid J."/>
            <person name="Worley K."/>
            <person name="Petrosino J."/>
            <person name="Highlander S."/>
            <person name="Gibbs R."/>
        </authorList>
    </citation>
    <scope>NUCLEOTIDE SEQUENCE [LARGE SCALE GENOMIC DNA]</scope>
    <source>
        <strain evidence="4 5">2681</strain>
    </source>
</reference>
<dbReference type="Proteomes" id="UP000005316">
    <property type="component" value="Unassembled WGS sequence"/>
</dbReference>
<dbReference type="AlphaFoldDB" id="F9DRQ9"/>
<keyword evidence="1 4" id="KW-0560">Oxidoreductase</keyword>
<gene>
    <name evidence="4" type="primary">tdh</name>
    <name evidence="4" type="ORF">HMPREF9372_1489</name>
</gene>
<name>F9DRQ9_9BACL</name>
<dbReference type="EC" id="1.1.1.103" evidence="4"/>